<reference evidence="3" key="1">
    <citation type="submission" date="2016-10" db="EMBL/GenBank/DDBJ databases">
        <authorList>
            <person name="Varghese N."/>
            <person name="Submissions S."/>
        </authorList>
    </citation>
    <scope>NUCLEOTIDE SEQUENCE [LARGE SCALE GENOMIC DNA]</scope>
    <source>
        <strain evidence="3">DSM 173</strain>
    </source>
</reference>
<accession>A0A1H3APQ6</accession>
<dbReference type="PANTHER" id="PTHR35090">
    <property type="entry name" value="DNA-DIRECTED RNA POLYMERASE SUBUNIT I"/>
    <property type="match status" value="1"/>
</dbReference>
<dbReference type="PANTHER" id="PTHR35090:SF1">
    <property type="entry name" value="SLR0144 PROTEIN"/>
    <property type="match status" value="1"/>
</dbReference>
<dbReference type="STRING" id="61595.SAMN05421644_10167"/>
<dbReference type="AlphaFoldDB" id="A0A1H3APQ6"/>
<dbReference type="Proteomes" id="UP000198672">
    <property type="component" value="Unassembled WGS sequence"/>
</dbReference>
<dbReference type="OrthoDB" id="2080515at2"/>
<feature type="domain" description="4-vinyl reductase 4VR" evidence="1">
    <location>
        <begin position="137"/>
        <end position="198"/>
    </location>
</feature>
<evidence type="ECO:0000313" key="2">
    <source>
        <dbReference type="EMBL" id="SDX31687.1"/>
    </source>
</evidence>
<dbReference type="Gene3D" id="3.30.1380.20">
    <property type="entry name" value="Trafficking protein particle complex subunit 3"/>
    <property type="match status" value="1"/>
</dbReference>
<dbReference type="NCBIfam" id="TIGR02019">
    <property type="entry name" value="BchJ"/>
    <property type="match status" value="1"/>
</dbReference>
<name>A0A1H3APQ6_ALLWA</name>
<dbReference type="GO" id="GO:0030494">
    <property type="term" value="P:bacteriochlorophyll biosynthetic process"/>
    <property type="evidence" value="ECO:0007669"/>
    <property type="project" value="InterPro"/>
</dbReference>
<dbReference type="Pfam" id="PF02830">
    <property type="entry name" value="V4R"/>
    <property type="match status" value="1"/>
</dbReference>
<sequence length="199" mass="22072">MSQTDNHGRIGPNAIIRVYEALNAQHDPRVTEAVFKRADLTAYLDALPEAMVPEAEVIALQQALRDELGISAARAVSREAGQRTGDYLLARRIPRPAQALLKLLPAKLASRTLLKAISRNAWTFIGTGHFAVLSDNPPRIEITYAPLCRDVQADEPVCDFYVGTFERLFRVLVHPNTVFTEIACQAMGDPTCLFEGRWS</sequence>
<proteinExistence type="predicted"/>
<keyword evidence="3" id="KW-1185">Reference proteome</keyword>
<gene>
    <name evidence="2" type="ORF">SAMN05421644_10167</name>
</gene>
<dbReference type="EMBL" id="FNOW01000001">
    <property type="protein sequence ID" value="SDX31687.1"/>
    <property type="molecule type" value="Genomic_DNA"/>
</dbReference>
<dbReference type="RefSeq" id="WP_091331400.1">
    <property type="nucleotide sequence ID" value="NZ_FNOW01000001.1"/>
</dbReference>
<evidence type="ECO:0000313" key="3">
    <source>
        <dbReference type="Proteomes" id="UP000198672"/>
    </source>
</evidence>
<dbReference type="SUPFAM" id="SSF111126">
    <property type="entry name" value="Ligand-binding domain in the NO signalling and Golgi transport"/>
    <property type="match status" value="1"/>
</dbReference>
<protein>
    <submittedName>
        <fullName evidence="2">Divinyl protochlorophyllide a 8-vinyl-reductase</fullName>
    </submittedName>
</protein>
<dbReference type="SMART" id="SM00989">
    <property type="entry name" value="V4R"/>
    <property type="match status" value="1"/>
</dbReference>
<dbReference type="InterPro" id="IPR024096">
    <property type="entry name" value="NO_sig/Golgi_transp_ligand-bd"/>
</dbReference>
<organism evidence="2 3">
    <name type="scientific">Allochromatium warmingii</name>
    <name type="common">Chromatium warmingii</name>
    <dbReference type="NCBI Taxonomy" id="61595"/>
    <lineage>
        <taxon>Bacteria</taxon>
        <taxon>Pseudomonadati</taxon>
        <taxon>Pseudomonadota</taxon>
        <taxon>Gammaproteobacteria</taxon>
        <taxon>Chromatiales</taxon>
        <taxon>Chromatiaceae</taxon>
        <taxon>Allochromatium</taxon>
    </lineage>
</organism>
<dbReference type="GO" id="GO:0015979">
    <property type="term" value="P:photosynthesis"/>
    <property type="evidence" value="ECO:0007669"/>
    <property type="project" value="InterPro"/>
</dbReference>
<dbReference type="InterPro" id="IPR004096">
    <property type="entry name" value="V4R"/>
</dbReference>
<evidence type="ECO:0000259" key="1">
    <source>
        <dbReference type="SMART" id="SM00989"/>
    </source>
</evidence>
<dbReference type="InterPro" id="IPR010249">
    <property type="entry name" value="BchJ"/>
</dbReference>